<dbReference type="SUPFAM" id="SSF88713">
    <property type="entry name" value="Glycoside hydrolase/deacetylase"/>
    <property type="match status" value="1"/>
</dbReference>
<keyword evidence="3" id="KW-1185">Reference proteome</keyword>
<comment type="caution">
    <text evidence="2">The sequence shown here is derived from an EMBL/GenBank/DDBJ whole genome shotgun (WGS) entry which is preliminary data.</text>
</comment>
<name>A0ABQ1M0N4_9BACT</name>
<dbReference type="EMBL" id="BMFD01000002">
    <property type="protein sequence ID" value="GGC31753.1"/>
    <property type="molecule type" value="Genomic_DNA"/>
</dbReference>
<evidence type="ECO:0000313" key="3">
    <source>
        <dbReference type="Proteomes" id="UP000635885"/>
    </source>
</evidence>
<accession>A0ABQ1M0N4</accession>
<proteinExistence type="predicted"/>
<dbReference type="RefSeq" id="WP_188440022.1">
    <property type="nucleotide sequence ID" value="NZ_BMFD01000002.1"/>
</dbReference>
<dbReference type="InterPro" id="IPR011330">
    <property type="entry name" value="Glyco_hydro/deAcase_b/a-brl"/>
</dbReference>
<dbReference type="Proteomes" id="UP000635885">
    <property type="component" value="Unassembled WGS sequence"/>
</dbReference>
<dbReference type="InterPro" id="IPR002509">
    <property type="entry name" value="NODB_dom"/>
</dbReference>
<feature type="domain" description="NodB homology" evidence="1">
    <location>
        <begin position="38"/>
        <end position="182"/>
    </location>
</feature>
<evidence type="ECO:0000313" key="2">
    <source>
        <dbReference type="EMBL" id="GGC31753.1"/>
    </source>
</evidence>
<organism evidence="2 3">
    <name type="scientific">Belliella aquatica</name>
    <dbReference type="NCBI Taxonomy" id="1323734"/>
    <lineage>
        <taxon>Bacteria</taxon>
        <taxon>Pseudomonadati</taxon>
        <taxon>Bacteroidota</taxon>
        <taxon>Cytophagia</taxon>
        <taxon>Cytophagales</taxon>
        <taxon>Cyclobacteriaceae</taxon>
        <taxon>Belliella</taxon>
    </lineage>
</organism>
<dbReference type="Gene3D" id="3.20.20.370">
    <property type="entry name" value="Glycoside hydrolase/deacetylase"/>
    <property type="match status" value="1"/>
</dbReference>
<dbReference type="Pfam" id="PF01522">
    <property type="entry name" value="Polysacc_deac_1"/>
    <property type="match status" value="1"/>
</dbReference>
<evidence type="ECO:0000259" key="1">
    <source>
        <dbReference type="Pfam" id="PF01522"/>
    </source>
</evidence>
<reference evidence="3" key="1">
    <citation type="journal article" date="2019" name="Int. J. Syst. Evol. Microbiol.">
        <title>The Global Catalogue of Microorganisms (GCM) 10K type strain sequencing project: providing services to taxonomists for standard genome sequencing and annotation.</title>
        <authorList>
            <consortium name="The Broad Institute Genomics Platform"/>
            <consortium name="The Broad Institute Genome Sequencing Center for Infectious Disease"/>
            <person name="Wu L."/>
            <person name="Ma J."/>
        </authorList>
    </citation>
    <scope>NUCLEOTIDE SEQUENCE [LARGE SCALE GENOMIC DNA]</scope>
    <source>
        <strain evidence="3">CGMCC 1.12479</strain>
    </source>
</reference>
<sequence>MHQPIFTISLDFELHWGRFDKYDIKQYHNYYKNTVELVIPHLLELFHKYQIQATWATVGILMAENEEEWGTFIPECKPLYANQKLSPYAWLGQQEHPAPVALFAPQLVKQILSLPTQELASHTFSHFYTCESEQNNIAFEQDLIAAKNIAKQKFNTNLESLVFPRNQYNTQALNTAESLGFTSYRSNPEDWFWKNTEHETLIKKLFRTGDTLVSLGNKTSYKIPKKAENQILALPASRLLRPFRKIESLQQIRVAKITNEMTHAAEQQEVYHLWWHPHNFGHFPKENLLFLEKILKHYTQLSQSHNMRSLSMKNTTQLV</sequence>
<gene>
    <name evidence="2" type="ORF">GCM10010993_08390</name>
</gene>
<protein>
    <recommendedName>
        <fullName evidence="1">NodB homology domain-containing protein</fullName>
    </recommendedName>
</protein>